<reference evidence="5 6" key="1">
    <citation type="submission" date="2020-08" db="EMBL/GenBank/DDBJ databases">
        <title>Sequencing the genomes of 1000 actinobacteria strains.</title>
        <authorList>
            <person name="Klenk H.-P."/>
        </authorList>
    </citation>
    <scope>NUCLEOTIDE SEQUENCE [LARGE SCALE GENOMIC DNA]</scope>
    <source>
        <strain evidence="5 6">DSM 43768</strain>
    </source>
</reference>
<evidence type="ECO:0000256" key="2">
    <source>
        <dbReference type="SAM" id="MobiDB-lite"/>
    </source>
</evidence>
<evidence type="ECO:0000313" key="5">
    <source>
        <dbReference type="EMBL" id="MBB6549466.1"/>
    </source>
</evidence>
<feature type="domain" description="Phytase-like" evidence="4">
    <location>
        <begin position="72"/>
        <end position="366"/>
    </location>
</feature>
<dbReference type="PANTHER" id="PTHR37957:SF1">
    <property type="entry name" value="PHYTASE-LIKE DOMAIN-CONTAINING PROTEIN"/>
    <property type="match status" value="1"/>
</dbReference>
<dbReference type="SUPFAM" id="SSF50974">
    <property type="entry name" value="Nitrous oxide reductase, N-terminal domain"/>
    <property type="match status" value="1"/>
</dbReference>
<feature type="signal peptide" evidence="3">
    <location>
        <begin position="1"/>
        <end position="28"/>
    </location>
</feature>
<evidence type="ECO:0000259" key="4">
    <source>
        <dbReference type="Pfam" id="PF13449"/>
    </source>
</evidence>
<dbReference type="AlphaFoldDB" id="A0A7X0TZD7"/>
<dbReference type="PANTHER" id="PTHR37957">
    <property type="entry name" value="BLR7070 PROTEIN"/>
    <property type="match status" value="1"/>
</dbReference>
<keyword evidence="6" id="KW-1185">Reference proteome</keyword>
<sequence>MRSTRRAAPALAAAAALALLGAAVPAAGAVTSERSPAGVVTTERSPAGARCSADVSLLGFTDSLDKTTFEGTPVGGLSALALTRSSRALALADNAGTTPARLYDLGLDSGRGGRLSAEVRGMTTLRRPDGTPYTGADFDGEGLVAERGGRTVLASSETEPSIRRFRLSDGRQVAELQVPQRFRVAPAGQAATNQTFEALAATPDGRVLYAGMEGPLSADGRDAEGRGLQRILRYEAGPGGAYTPAAQHAYRTDPGLGLVELVALADGQLLSLERGFTSGVGNTVRVYRVSATGAADVSGAESLSTVTDQRSWVGKQLLADLVDCPPSGATAEQPQPNPLLDNIEGMALGERLSGDRRTLYLVSDDNNNAAQTTRLYALSVRLPDEARLTGRALLSATDYQPGPTSGTQLPPATVNGVTPPFAGQPIPGFSAVIPATPRSRSASRLLAMPDNGFGAKNNSADFLLRAYVIEPDNRSGEVRVRSHIGFRDPDRKVPFPIVNQDTADRLLTGADFDIESLAWDARGDLWIGEEFGPYLVRTDRTGKVLQAPIPLPDGTKSPQSPDLAAGESPTLPASRGFEAVAASTDGWTLYPILEGARTGDADQRRRVVYEFDVRKSAYTGRTWTFRADEPGLLVGDAAVLDGRRLMLIERDNEMGPSSRVKRLVVTDLDAAGQDGVLPRRTAVDLLRIADPKGVSTPARPGEYGVGPLFSFPLQSVESVLPLGGDRVVVANDNNFPGNDGRIPGRADDTEVIVIDVPGLRG</sequence>
<dbReference type="InterPro" id="IPR011045">
    <property type="entry name" value="N2O_reductase_N"/>
</dbReference>
<dbReference type="PROSITE" id="PS51318">
    <property type="entry name" value="TAT"/>
    <property type="match status" value="1"/>
</dbReference>
<organism evidence="5 6">
    <name type="scientific">Nonomuraea rubra</name>
    <dbReference type="NCBI Taxonomy" id="46180"/>
    <lineage>
        <taxon>Bacteria</taxon>
        <taxon>Bacillati</taxon>
        <taxon>Actinomycetota</taxon>
        <taxon>Actinomycetes</taxon>
        <taxon>Streptosporangiales</taxon>
        <taxon>Streptosporangiaceae</taxon>
        <taxon>Nonomuraea</taxon>
    </lineage>
</organism>
<name>A0A7X0TZD7_9ACTN</name>
<evidence type="ECO:0000256" key="3">
    <source>
        <dbReference type="SAM" id="SignalP"/>
    </source>
</evidence>
<evidence type="ECO:0000256" key="1">
    <source>
        <dbReference type="ARBA" id="ARBA00001935"/>
    </source>
</evidence>
<dbReference type="InterPro" id="IPR015943">
    <property type="entry name" value="WD40/YVTN_repeat-like_dom_sf"/>
</dbReference>
<keyword evidence="3" id="KW-0732">Signal</keyword>
<dbReference type="RefSeq" id="WP_221524869.1">
    <property type="nucleotide sequence ID" value="NZ_JACHMI010000001.1"/>
</dbReference>
<proteinExistence type="predicted"/>
<comment type="caution">
    <text evidence="5">The sequence shown here is derived from an EMBL/GenBank/DDBJ whole genome shotgun (WGS) entry which is preliminary data.</text>
</comment>
<dbReference type="Proteomes" id="UP000565579">
    <property type="component" value="Unassembled WGS sequence"/>
</dbReference>
<protein>
    <recommendedName>
        <fullName evidence="4">Phytase-like domain-containing protein</fullName>
    </recommendedName>
</protein>
<dbReference type="Gene3D" id="2.130.10.10">
    <property type="entry name" value="YVTN repeat-like/Quinoprotein amine dehydrogenase"/>
    <property type="match status" value="1"/>
</dbReference>
<comment type="cofactor">
    <cofactor evidence="1">
        <name>Cu cation</name>
        <dbReference type="ChEBI" id="CHEBI:23378"/>
    </cofactor>
</comment>
<feature type="chain" id="PRO_5030961597" description="Phytase-like domain-containing protein" evidence="3">
    <location>
        <begin position="29"/>
        <end position="761"/>
    </location>
</feature>
<evidence type="ECO:0000313" key="6">
    <source>
        <dbReference type="Proteomes" id="UP000565579"/>
    </source>
</evidence>
<dbReference type="InterPro" id="IPR027372">
    <property type="entry name" value="Phytase-like_dom"/>
</dbReference>
<dbReference type="Pfam" id="PF13449">
    <property type="entry name" value="Phytase-like"/>
    <property type="match status" value="2"/>
</dbReference>
<accession>A0A7X0TZD7</accession>
<dbReference type="InterPro" id="IPR006311">
    <property type="entry name" value="TAT_signal"/>
</dbReference>
<gene>
    <name evidence="5" type="ORF">HD593_004261</name>
</gene>
<feature type="domain" description="Phytase-like" evidence="4">
    <location>
        <begin position="425"/>
        <end position="735"/>
    </location>
</feature>
<feature type="region of interest" description="Disordered" evidence="2">
    <location>
        <begin position="546"/>
        <end position="571"/>
    </location>
</feature>
<dbReference type="EMBL" id="JACHMI010000001">
    <property type="protein sequence ID" value="MBB6549466.1"/>
    <property type="molecule type" value="Genomic_DNA"/>
</dbReference>